<comment type="caution">
    <text evidence="3">The sequence shown here is derived from an EMBL/GenBank/DDBJ whole genome shotgun (WGS) entry which is preliminary data.</text>
</comment>
<evidence type="ECO:0000259" key="1">
    <source>
        <dbReference type="Pfam" id="PF01814"/>
    </source>
</evidence>
<protein>
    <submittedName>
        <fullName evidence="3">DUF438 domain-containing protein</fullName>
    </submittedName>
</protein>
<proteinExistence type="predicted"/>
<dbReference type="Gene3D" id="3.30.450.20">
    <property type="entry name" value="PAS domain"/>
    <property type="match status" value="1"/>
</dbReference>
<accession>A0ABS4KCT2</accession>
<dbReference type="InterPro" id="IPR035965">
    <property type="entry name" value="PAS-like_dom_sf"/>
</dbReference>
<name>A0ABS4KCT2_9FIRM</name>
<evidence type="ECO:0000313" key="3">
    <source>
        <dbReference type="EMBL" id="MBP2025583.1"/>
    </source>
</evidence>
<organism evidence="3 4">
    <name type="scientific">Peptoniphilus stercorisuis</name>
    <dbReference type="NCBI Taxonomy" id="1436965"/>
    <lineage>
        <taxon>Bacteria</taxon>
        <taxon>Bacillati</taxon>
        <taxon>Bacillota</taxon>
        <taxon>Tissierellia</taxon>
        <taxon>Tissierellales</taxon>
        <taxon>Peptoniphilaceae</taxon>
        <taxon>Peptoniphilus</taxon>
    </lineage>
</organism>
<dbReference type="SUPFAM" id="SSF55785">
    <property type="entry name" value="PYP-like sensor domain (PAS domain)"/>
    <property type="match status" value="1"/>
</dbReference>
<evidence type="ECO:0000313" key="4">
    <source>
        <dbReference type="Proteomes" id="UP001519306"/>
    </source>
</evidence>
<dbReference type="Pfam" id="PF01814">
    <property type="entry name" value="Hemerythrin"/>
    <property type="match status" value="1"/>
</dbReference>
<dbReference type="PANTHER" id="PTHR39966:SF3">
    <property type="entry name" value="DUF438 DOMAIN-CONTAINING PROTEIN"/>
    <property type="match status" value="1"/>
</dbReference>
<dbReference type="PANTHER" id="PTHR39966">
    <property type="entry name" value="BLL2471 PROTEIN-RELATED"/>
    <property type="match status" value="1"/>
</dbReference>
<dbReference type="EMBL" id="JAGGLJ010000009">
    <property type="protein sequence ID" value="MBP2025583.1"/>
    <property type="molecule type" value="Genomic_DNA"/>
</dbReference>
<dbReference type="Proteomes" id="UP001519306">
    <property type="component" value="Unassembled WGS sequence"/>
</dbReference>
<keyword evidence="4" id="KW-1185">Reference proteome</keyword>
<dbReference type="RefSeq" id="WP_210060875.1">
    <property type="nucleotide sequence ID" value="NZ_JAGGLJ010000009.1"/>
</dbReference>
<dbReference type="InterPro" id="IPR012312">
    <property type="entry name" value="Hemerythrin-like"/>
</dbReference>
<sequence length="393" mass="45758">MENKDIIKEILQKISSGEDFDSVVEEFKERLGKVSAKEIADAKRELIESGTTIDEIHELCDIHAAVFETSIEEIHNMPLEKIKGHPLFVFSSENKGIKSFIENKLNKSIDDYKNKNNKIELLENLKKLSKIDIHYKRKELLLFPYLEKNNIIAPPKVMWSVDDEIRDMIKKSIEDLEIDALDFDFLDTLIDKILSMISKEDNILNPLLKENINHKDWILISEESEEIGYVFNKEIEGATLSDIRDWQKRQAKDNIISEIKSGEINLPSGFFTIEELETLLNTLPVDITFVDSNNKVRYFSENKNRVFPRTRTIIGRDVSDCHPSKSVHIVEQIVEDFRNNKKDSEIFYINKPNIFILIRYYALRNKENKYLGVLEVTEEISELRSLEGSKTLM</sequence>
<dbReference type="Pfam" id="PF13596">
    <property type="entry name" value="PAS_10"/>
    <property type="match status" value="1"/>
</dbReference>
<evidence type="ECO:0000259" key="2">
    <source>
        <dbReference type="Pfam" id="PF04282"/>
    </source>
</evidence>
<gene>
    <name evidence="3" type="ORF">J2Z71_001126</name>
</gene>
<feature type="domain" description="Hemerythrin-like" evidence="1">
    <location>
        <begin position="92"/>
        <end position="208"/>
    </location>
</feature>
<reference evidence="3 4" key="1">
    <citation type="submission" date="2021-03" db="EMBL/GenBank/DDBJ databases">
        <title>Genomic Encyclopedia of Type Strains, Phase IV (KMG-IV): sequencing the most valuable type-strain genomes for metagenomic binning, comparative biology and taxonomic classification.</title>
        <authorList>
            <person name="Goeker M."/>
        </authorList>
    </citation>
    <scope>NUCLEOTIDE SEQUENCE [LARGE SCALE GENOMIC DNA]</scope>
    <source>
        <strain evidence="3 4">DSM 27563</strain>
    </source>
</reference>
<dbReference type="InterPro" id="IPR007380">
    <property type="entry name" value="DUF438"/>
</dbReference>
<dbReference type="Pfam" id="PF04282">
    <property type="entry name" value="DUF438"/>
    <property type="match status" value="1"/>
</dbReference>
<feature type="domain" description="DUF438" evidence="2">
    <location>
        <begin position="7"/>
        <end position="73"/>
    </location>
</feature>